<evidence type="ECO:0000256" key="1">
    <source>
        <dbReference type="ARBA" id="ARBA00022553"/>
    </source>
</evidence>
<accession>A0A7W3P5I1</accession>
<keyword evidence="9" id="KW-1185">Reference proteome</keyword>
<evidence type="ECO:0000313" key="9">
    <source>
        <dbReference type="Proteomes" id="UP000523079"/>
    </source>
</evidence>
<keyword evidence="5" id="KW-0804">Transcription</keyword>
<organism evidence="8 9">
    <name type="scientific">Microlunatus kandeliicorticis</name>
    <dbReference type="NCBI Taxonomy" id="1759536"/>
    <lineage>
        <taxon>Bacteria</taxon>
        <taxon>Bacillati</taxon>
        <taxon>Actinomycetota</taxon>
        <taxon>Actinomycetes</taxon>
        <taxon>Propionibacteriales</taxon>
        <taxon>Propionibacteriaceae</taxon>
        <taxon>Microlunatus</taxon>
    </lineage>
</organism>
<dbReference type="FunFam" id="3.40.50.2300:FF:000001">
    <property type="entry name" value="DNA-binding response regulator PhoB"/>
    <property type="match status" value="1"/>
</dbReference>
<evidence type="ECO:0000256" key="5">
    <source>
        <dbReference type="ARBA" id="ARBA00023163"/>
    </source>
</evidence>
<keyword evidence="4 8" id="KW-0238">DNA-binding</keyword>
<feature type="domain" description="Response regulatory" evidence="7">
    <location>
        <begin position="11"/>
        <end position="128"/>
    </location>
</feature>
<dbReference type="GO" id="GO:0003677">
    <property type="term" value="F:DNA binding"/>
    <property type="evidence" value="ECO:0007669"/>
    <property type="project" value="UniProtKB-KW"/>
</dbReference>
<dbReference type="PROSITE" id="PS50110">
    <property type="entry name" value="RESPONSE_REGULATORY"/>
    <property type="match status" value="1"/>
</dbReference>
<proteinExistence type="predicted"/>
<evidence type="ECO:0000256" key="6">
    <source>
        <dbReference type="PROSITE-ProRule" id="PRU00169"/>
    </source>
</evidence>
<dbReference type="PANTHER" id="PTHR44591:SF3">
    <property type="entry name" value="RESPONSE REGULATORY DOMAIN-CONTAINING PROTEIN"/>
    <property type="match status" value="1"/>
</dbReference>
<evidence type="ECO:0000256" key="4">
    <source>
        <dbReference type="ARBA" id="ARBA00023125"/>
    </source>
</evidence>
<protein>
    <submittedName>
        <fullName evidence="8">DNA-binding response OmpR family regulator</fullName>
    </submittedName>
</protein>
<gene>
    <name evidence="8" type="ORF">FHX74_001492</name>
</gene>
<dbReference type="Gene3D" id="3.40.50.2300">
    <property type="match status" value="1"/>
</dbReference>
<dbReference type="EMBL" id="JACGWT010000002">
    <property type="protein sequence ID" value="MBA8793887.1"/>
    <property type="molecule type" value="Genomic_DNA"/>
</dbReference>
<evidence type="ECO:0000313" key="8">
    <source>
        <dbReference type="EMBL" id="MBA8793887.1"/>
    </source>
</evidence>
<evidence type="ECO:0000256" key="3">
    <source>
        <dbReference type="ARBA" id="ARBA00023015"/>
    </source>
</evidence>
<name>A0A7W3P5I1_9ACTN</name>
<dbReference type="AlphaFoldDB" id="A0A7W3P5I1"/>
<feature type="modified residue" description="4-aspartylphosphate" evidence="6">
    <location>
        <position position="61"/>
    </location>
</feature>
<comment type="caution">
    <text evidence="8">The sequence shown here is derived from an EMBL/GenBank/DDBJ whole genome shotgun (WGS) entry which is preliminary data.</text>
</comment>
<dbReference type="RefSeq" id="WP_182559435.1">
    <property type="nucleotide sequence ID" value="NZ_JACGWT010000002.1"/>
</dbReference>
<dbReference type="SMART" id="SM00448">
    <property type="entry name" value="REC"/>
    <property type="match status" value="1"/>
</dbReference>
<dbReference type="SUPFAM" id="SSF52172">
    <property type="entry name" value="CheY-like"/>
    <property type="match status" value="1"/>
</dbReference>
<keyword evidence="1 6" id="KW-0597">Phosphoprotein</keyword>
<dbReference type="PANTHER" id="PTHR44591">
    <property type="entry name" value="STRESS RESPONSE REGULATOR PROTEIN 1"/>
    <property type="match status" value="1"/>
</dbReference>
<dbReference type="InterPro" id="IPR001789">
    <property type="entry name" value="Sig_transdc_resp-reg_receiver"/>
</dbReference>
<evidence type="ECO:0000259" key="7">
    <source>
        <dbReference type="PROSITE" id="PS50110"/>
    </source>
</evidence>
<dbReference type="Proteomes" id="UP000523079">
    <property type="component" value="Unassembled WGS sequence"/>
</dbReference>
<keyword evidence="2" id="KW-0902">Two-component regulatory system</keyword>
<sequence length="132" mass="14198">MSENGASNAARILVADDEEDIRDFVEIKLRSAGMDVVTADNGDDALKILSTDTGLDLAVLDVMMPGMTGIEVLREVRAHGASKDVPVILLTAKARESDVELGYAVGTTDYLTKPFSPMELLLRIKATLGYVE</sequence>
<dbReference type="InterPro" id="IPR011006">
    <property type="entry name" value="CheY-like_superfamily"/>
</dbReference>
<dbReference type="Pfam" id="PF00072">
    <property type="entry name" value="Response_reg"/>
    <property type="match status" value="1"/>
</dbReference>
<dbReference type="InterPro" id="IPR050595">
    <property type="entry name" value="Bact_response_regulator"/>
</dbReference>
<dbReference type="GO" id="GO:0000160">
    <property type="term" value="P:phosphorelay signal transduction system"/>
    <property type="evidence" value="ECO:0007669"/>
    <property type="project" value="UniProtKB-KW"/>
</dbReference>
<keyword evidence="3" id="KW-0805">Transcription regulation</keyword>
<reference evidence="8 9" key="1">
    <citation type="submission" date="2020-07" db="EMBL/GenBank/DDBJ databases">
        <title>Sequencing the genomes of 1000 actinobacteria strains.</title>
        <authorList>
            <person name="Klenk H.-P."/>
        </authorList>
    </citation>
    <scope>NUCLEOTIDE SEQUENCE [LARGE SCALE GENOMIC DNA]</scope>
    <source>
        <strain evidence="8 9">DSM 100723</strain>
    </source>
</reference>
<evidence type="ECO:0000256" key="2">
    <source>
        <dbReference type="ARBA" id="ARBA00023012"/>
    </source>
</evidence>